<name>A0A382TFV2_9ZZZZ</name>
<dbReference type="AlphaFoldDB" id="A0A382TFV2"/>
<reference evidence="1" key="1">
    <citation type="submission" date="2018-05" db="EMBL/GenBank/DDBJ databases">
        <authorList>
            <person name="Lanie J.A."/>
            <person name="Ng W.-L."/>
            <person name="Kazmierczak K.M."/>
            <person name="Andrzejewski T.M."/>
            <person name="Davidsen T.M."/>
            <person name="Wayne K.J."/>
            <person name="Tettelin H."/>
            <person name="Glass J.I."/>
            <person name="Rusch D."/>
            <person name="Podicherti R."/>
            <person name="Tsui H.-C.T."/>
            <person name="Winkler M.E."/>
        </authorList>
    </citation>
    <scope>NUCLEOTIDE SEQUENCE</scope>
</reference>
<gene>
    <name evidence="1" type="ORF">METZ01_LOCUS373707</name>
</gene>
<accession>A0A382TFV2</accession>
<feature type="non-terminal residue" evidence="1">
    <location>
        <position position="36"/>
    </location>
</feature>
<sequence>MNSIKHYFCLLVFLFLQTLAVSQVAGHEDSFIKMGV</sequence>
<evidence type="ECO:0000313" key="1">
    <source>
        <dbReference type="EMBL" id="SVD20853.1"/>
    </source>
</evidence>
<organism evidence="1">
    <name type="scientific">marine metagenome</name>
    <dbReference type="NCBI Taxonomy" id="408172"/>
    <lineage>
        <taxon>unclassified sequences</taxon>
        <taxon>metagenomes</taxon>
        <taxon>ecological metagenomes</taxon>
    </lineage>
</organism>
<dbReference type="EMBL" id="UINC01136215">
    <property type="protein sequence ID" value="SVD20853.1"/>
    <property type="molecule type" value="Genomic_DNA"/>
</dbReference>
<proteinExistence type="predicted"/>
<protein>
    <submittedName>
        <fullName evidence="1">Uncharacterized protein</fullName>
    </submittedName>
</protein>